<reference evidence="1 2" key="1">
    <citation type="journal article" date="2018" name="Front. Microbiol.">
        <title>Hydrolytic Capabilities as a Key to Environmental Success: Chitinolytic and Cellulolytic Acidobacteria From Acidic Sub-arctic Soils and Boreal Peatlands.</title>
        <authorList>
            <person name="Belova S.E."/>
            <person name="Ravin N.V."/>
            <person name="Pankratov T.A."/>
            <person name="Rakitin A.L."/>
            <person name="Ivanova A.A."/>
            <person name="Beletsky A.V."/>
            <person name="Mardanov A.V."/>
            <person name="Sinninghe Damste J.S."/>
            <person name="Dedysh S.N."/>
        </authorList>
    </citation>
    <scope>NUCLEOTIDE SEQUENCE [LARGE SCALE GENOMIC DNA]</scope>
    <source>
        <strain evidence="1 2">SBC82</strain>
    </source>
</reference>
<protein>
    <recommendedName>
        <fullName evidence="3">4-oxalocrotonate tautomerase</fullName>
    </recommendedName>
</protein>
<dbReference type="KEGG" id="abas:ACPOL_4905"/>
<dbReference type="PANTHER" id="PTHR38460">
    <property type="entry name" value="TAUTOMERASE YOLI-RELATED"/>
    <property type="match status" value="1"/>
</dbReference>
<organism evidence="1 2">
    <name type="scientific">Acidisarcina polymorpha</name>
    <dbReference type="NCBI Taxonomy" id="2211140"/>
    <lineage>
        <taxon>Bacteria</taxon>
        <taxon>Pseudomonadati</taxon>
        <taxon>Acidobacteriota</taxon>
        <taxon>Terriglobia</taxon>
        <taxon>Terriglobales</taxon>
        <taxon>Acidobacteriaceae</taxon>
        <taxon>Acidisarcina</taxon>
    </lineage>
</organism>
<evidence type="ECO:0000313" key="1">
    <source>
        <dbReference type="EMBL" id="AXC14167.1"/>
    </source>
</evidence>
<proteinExistence type="predicted"/>
<dbReference type="InterPro" id="IPR037479">
    <property type="entry name" value="Tauto_MSAD"/>
</dbReference>
<dbReference type="Proteomes" id="UP000253606">
    <property type="component" value="Chromosome"/>
</dbReference>
<dbReference type="SUPFAM" id="SSF55331">
    <property type="entry name" value="Tautomerase/MIF"/>
    <property type="match status" value="1"/>
</dbReference>
<dbReference type="Pfam" id="PF14552">
    <property type="entry name" value="Tautomerase_2"/>
    <property type="match status" value="1"/>
</dbReference>
<evidence type="ECO:0008006" key="3">
    <source>
        <dbReference type="Google" id="ProtNLM"/>
    </source>
</evidence>
<accession>A0A2Z5G5W2</accession>
<dbReference type="RefSeq" id="WP_161557516.1">
    <property type="nucleotide sequence ID" value="NZ_CP030840.1"/>
</dbReference>
<dbReference type="AlphaFoldDB" id="A0A2Z5G5W2"/>
<dbReference type="Gene3D" id="3.30.429.10">
    <property type="entry name" value="Macrophage Migration Inhibitory Factor"/>
    <property type="match status" value="1"/>
</dbReference>
<name>A0A2Z5G5W2_9BACT</name>
<dbReference type="PANTHER" id="PTHR38460:SF1">
    <property type="entry name" value="TAUTOMERASE YOLI-RELATED"/>
    <property type="match status" value="1"/>
</dbReference>
<evidence type="ECO:0000313" key="2">
    <source>
        <dbReference type="Proteomes" id="UP000253606"/>
    </source>
</evidence>
<dbReference type="InterPro" id="IPR014347">
    <property type="entry name" value="Tautomerase/MIF_sf"/>
</dbReference>
<sequence>MIETLMPLFTVTMKAGRTADEKNAISRAIHEASVKAGYPDDDMFQRFLSLEQADLRVDLTYPGLPKPRTERILMIEVLVSSGTEADKKTRLLAGLVEALDNAGIDSNDIMVFFAEINRASSSFGGGRIAPSVIAG</sequence>
<gene>
    <name evidence="1" type="ORF">ACPOL_4905</name>
</gene>
<keyword evidence="2" id="KW-1185">Reference proteome</keyword>
<dbReference type="EMBL" id="CP030840">
    <property type="protein sequence ID" value="AXC14167.1"/>
    <property type="molecule type" value="Genomic_DNA"/>
</dbReference>